<evidence type="ECO:0000313" key="4">
    <source>
        <dbReference type="EMBL" id="CAA9547071.1"/>
    </source>
</evidence>
<dbReference type="Gene3D" id="3.40.630.30">
    <property type="match status" value="1"/>
</dbReference>
<dbReference type="PANTHER" id="PTHR43877">
    <property type="entry name" value="AMINOALKYLPHOSPHONATE N-ACETYLTRANSFERASE-RELATED-RELATED"/>
    <property type="match status" value="1"/>
</dbReference>
<dbReference type="PROSITE" id="PS51186">
    <property type="entry name" value="GNAT"/>
    <property type="match status" value="1"/>
</dbReference>
<dbReference type="InterPro" id="IPR000182">
    <property type="entry name" value="GNAT_dom"/>
</dbReference>
<feature type="domain" description="N-acetyltransferase" evidence="3">
    <location>
        <begin position="32"/>
        <end position="186"/>
    </location>
</feature>
<dbReference type="EMBL" id="CADCWM010000160">
    <property type="protein sequence ID" value="CAA9547071.1"/>
    <property type="molecule type" value="Genomic_DNA"/>
</dbReference>
<protein>
    <recommendedName>
        <fullName evidence="3">N-acetyltransferase domain-containing protein</fullName>
    </recommendedName>
</protein>
<accession>A0A6J4UEL0</accession>
<evidence type="ECO:0000259" key="3">
    <source>
        <dbReference type="PROSITE" id="PS51186"/>
    </source>
</evidence>
<gene>
    <name evidence="4" type="ORF">AVDCRST_MAG88-494</name>
</gene>
<name>A0A6J4UEL0_9BACT</name>
<sequence length="190" mass="20337">MERGRQVATGDAAAVRHGAGGSMSGSSAAAFLAIRRATRVDVPAIVRLLADDPLGQARERYQDPLPQAYYDAFAQIDGDPRNELVVVELPGEVVGTLQLTLLPHLSHQGGTRAQIESVRVAEGYRGRGIGRHLFAWAIERAREAGCHQVQLTTNAGRADAQRFYARLGFVGSHIGMKLDLMQSSAGGHGV</sequence>
<dbReference type="GO" id="GO:0016747">
    <property type="term" value="F:acyltransferase activity, transferring groups other than amino-acyl groups"/>
    <property type="evidence" value="ECO:0007669"/>
    <property type="project" value="InterPro"/>
</dbReference>
<dbReference type="SUPFAM" id="SSF55729">
    <property type="entry name" value="Acyl-CoA N-acyltransferases (Nat)"/>
    <property type="match status" value="1"/>
</dbReference>
<organism evidence="4">
    <name type="scientific">uncultured Thermomicrobiales bacterium</name>
    <dbReference type="NCBI Taxonomy" id="1645740"/>
    <lineage>
        <taxon>Bacteria</taxon>
        <taxon>Pseudomonadati</taxon>
        <taxon>Thermomicrobiota</taxon>
        <taxon>Thermomicrobia</taxon>
        <taxon>Thermomicrobiales</taxon>
        <taxon>environmental samples</taxon>
    </lineage>
</organism>
<evidence type="ECO:0000256" key="1">
    <source>
        <dbReference type="ARBA" id="ARBA00022679"/>
    </source>
</evidence>
<dbReference type="InterPro" id="IPR050832">
    <property type="entry name" value="Bact_Acetyltransf"/>
</dbReference>
<reference evidence="4" key="1">
    <citation type="submission" date="2020-02" db="EMBL/GenBank/DDBJ databases">
        <authorList>
            <person name="Meier V. D."/>
        </authorList>
    </citation>
    <scope>NUCLEOTIDE SEQUENCE</scope>
    <source>
        <strain evidence="4">AVDCRST_MAG88</strain>
    </source>
</reference>
<proteinExistence type="predicted"/>
<dbReference type="PANTHER" id="PTHR43877:SF2">
    <property type="entry name" value="AMINOALKYLPHOSPHONATE N-ACETYLTRANSFERASE-RELATED"/>
    <property type="match status" value="1"/>
</dbReference>
<keyword evidence="1" id="KW-0808">Transferase</keyword>
<evidence type="ECO:0000256" key="2">
    <source>
        <dbReference type="ARBA" id="ARBA00023315"/>
    </source>
</evidence>
<dbReference type="InterPro" id="IPR016181">
    <property type="entry name" value="Acyl_CoA_acyltransferase"/>
</dbReference>
<dbReference type="Pfam" id="PF00583">
    <property type="entry name" value="Acetyltransf_1"/>
    <property type="match status" value="1"/>
</dbReference>
<keyword evidence="2" id="KW-0012">Acyltransferase</keyword>
<dbReference type="CDD" id="cd04301">
    <property type="entry name" value="NAT_SF"/>
    <property type="match status" value="1"/>
</dbReference>
<dbReference type="AlphaFoldDB" id="A0A6J4UEL0"/>